<evidence type="ECO:0000313" key="3">
    <source>
        <dbReference type="Proteomes" id="UP001595812"/>
    </source>
</evidence>
<evidence type="ECO:0008006" key="4">
    <source>
        <dbReference type="Google" id="ProtNLM"/>
    </source>
</evidence>
<dbReference type="SUPFAM" id="SSF53474">
    <property type="entry name" value="alpha/beta-Hydrolases"/>
    <property type="match status" value="1"/>
</dbReference>
<dbReference type="EMBL" id="JBHSAT010000023">
    <property type="protein sequence ID" value="MFC3878166.1"/>
    <property type="molecule type" value="Genomic_DNA"/>
</dbReference>
<comment type="caution">
    <text evidence="2">The sequence shown here is derived from an EMBL/GenBank/DDBJ whole genome shotgun (WGS) entry which is preliminary data.</text>
</comment>
<feature type="signal peptide" evidence="1">
    <location>
        <begin position="1"/>
        <end position="19"/>
    </location>
</feature>
<dbReference type="PROSITE" id="PS51257">
    <property type="entry name" value="PROKAR_LIPOPROTEIN"/>
    <property type="match status" value="1"/>
</dbReference>
<gene>
    <name evidence="2" type="ORF">ACFOSX_13080</name>
</gene>
<proteinExistence type="predicted"/>
<dbReference type="Proteomes" id="UP001595812">
    <property type="component" value="Unassembled WGS sequence"/>
</dbReference>
<reference evidence="3" key="1">
    <citation type="journal article" date="2019" name="Int. J. Syst. Evol. Microbiol.">
        <title>The Global Catalogue of Microorganisms (GCM) 10K type strain sequencing project: providing services to taxonomists for standard genome sequencing and annotation.</title>
        <authorList>
            <consortium name="The Broad Institute Genomics Platform"/>
            <consortium name="The Broad Institute Genome Sequencing Center for Infectious Disease"/>
            <person name="Wu L."/>
            <person name="Ma J."/>
        </authorList>
    </citation>
    <scope>NUCLEOTIDE SEQUENCE [LARGE SCALE GENOMIC DNA]</scope>
    <source>
        <strain evidence="3">CECT 8979</strain>
    </source>
</reference>
<keyword evidence="1" id="KW-0732">Signal</keyword>
<sequence>MNKFSIILLTVFLSVSCNAQHIPTKAEIVEHYGFQQKSIKANNDDIVFYTYKKGNQAKTKLIVYLQGSDPSPQFSYRIKDGNVQKLCWLNGEFKTISEDYLYVVIEKIGFEKAINEDDIPKPKIYQEKNSLDNRVSRANAVIEHLTSKTDFEKVIVYGHSEGAPVGAKLASINTKITHLGFWAGNALPDYYDFILENRIEYYKGKISDSVAQSRIDKTIDAFKNLVKDYLNTSGSGYTNLRWWSYAEPPINNLLKLDIPIFVQVATMDKSAPIESTYLIPLEFARLKKSNLTYNVCVGCDHGFNLKHKDGKVERKWGQIFEDFIIWTEKNTH</sequence>
<protein>
    <recommendedName>
        <fullName evidence="4">Alpha/beta hydrolase family protein</fullName>
    </recommendedName>
</protein>
<name>A0ABV8AMZ2_9FLAO</name>
<accession>A0ABV8AMZ2</accession>
<dbReference type="InterPro" id="IPR029058">
    <property type="entry name" value="AB_hydrolase_fold"/>
</dbReference>
<keyword evidence="3" id="KW-1185">Reference proteome</keyword>
<dbReference type="Gene3D" id="3.40.50.1820">
    <property type="entry name" value="alpha/beta hydrolase"/>
    <property type="match status" value="1"/>
</dbReference>
<evidence type="ECO:0000256" key="1">
    <source>
        <dbReference type="SAM" id="SignalP"/>
    </source>
</evidence>
<dbReference type="RefSeq" id="WP_386102003.1">
    <property type="nucleotide sequence ID" value="NZ_JBHSAT010000023.1"/>
</dbReference>
<evidence type="ECO:0000313" key="2">
    <source>
        <dbReference type="EMBL" id="MFC3878166.1"/>
    </source>
</evidence>
<organism evidence="2 3">
    <name type="scientific">Winogradskyella maritima</name>
    <dbReference type="NCBI Taxonomy" id="1517766"/>
    <lineage>
        <taxon>Bacteria</taxon>
        <taxon>Pseudomonadati</taxon>
        <taxon>Bacteroidota</taxon>
        <taxon>Flavobacteriia</taxon>
        <taxon>Flavobacteriales</taxon>
        <taxon>Flavobacteriaceae</taxon>
        <taxon>Winogradskyella</taxon>
    </lineage>
</organism>
<feature type="chain" id="PRO_5046988728" description="Alpha/beta hydrolase family protein" evidence="1">
    <location>
        <begin position="20"/>
        <end position="332"/>
    </location>
</feature>